<accession>A0A919VKL8</accession>
<evidence type="ECO:0000313" key="3">
    <source>
        <dbReference type="Proteomes" id="UP000681340"/>
    </source>
</evidence>
<dbReference type="InterPro" id="IPR001387">
    <property type="entry name" value="Cro/C1-type_HTH"/>
</dbReference>
<keyword evidence="3" id="KW-1185">Reference proteome</keyword>
<name>A0A919VKL8_9ACTN</name>
<feature type="domain" description="HTH cro/C1-type" evidence="1">
    <location>
        <begin position="51"/>
        <end position="102"/>
    </location>
</feature>
<proteinExistence type="predicted"/>
<dbReference type="Proteomes" id="UP000681340">
    <property type="component" value="Unassembled WGS sequence"/>
</dbReference>
<dbReference type="InterPro" id="IPR041413">
    <property type="entry name" value="MLTR_LBD"/>
</dbReference>
<dbReference type="GO" id="GO:0003677">
    <property type="term" value="F:DNA binding"/>
    <property type="evidence" value="ECO:0007669"/>
    <property type="project" value="InterPro"/>
</dbReference>
<dbReference type="CDD" id="cd00093">
    <property type="entry name" value="HTH_XRE"/>
    <property type="match status" value="1"/>
</dbReference>
<reference evidence="2" key="1">
    <citation type="submission" date="2021-03" db="EMBL/GenBank/DDBJ databases">
        <title>Whole genome shotgun sequence of Actinoplanes auranticolor NBRC 12245.</title>
        <authorList>
            <person name="Komaki H."/>
            <person name="Tamura T."/>
        </authorList>
    </citation>
    <scope>NUCLEOTIDE SEQUENCE</scope>
    <source>
        <strain evidence="2">NBRC 12245</strain>
    </source>
</reference>
<dbReference type="EMBL" id="BOQL01000021">
    <property type="protein sequence ID" value="GIM66811.1"/>
    <property type="molecule type" value="Genomic_DNA"/>
</dbReference>
<protein>
    <submittedName>
        <fullName evidence="2">Transcriptional regulator</fullName>
    </submittedName>
</protein>
<comment type="caution">
    <text evidence="2">The sequence shown here is derived from an EMBL/GenBank/DDBJ whole genome shotgun (WGS) entry which is preliminary data.</text>
</comment>
<evidence type="ECO:0000259" key="1">
    <source>
        <dbReference type="PROSITE" id="PS50943"/>
    </source>
</evidence>
<dbReference type="Pfam" id="PF13560">
    <property type="entry name" value="HTH_31"/>
    <property type="match status" value="1"/>
</dbReference>
<evidence type="ECO:0000313" key="2">
    <source>
        <dbReference type="EMBL" id="GIM66811.1"/>
    </source>
</evidence>
<dbReference type="PANTHER" id="PTHR35010">
    <property type="entry name" value="BLL4672 PROTEIN-RELATED"/>
    <property type="match status" value="1"/>
</dbReference>
<dbReference type="SUPFAM" id="SSF47413">
    <property type="entry name" value="lambda repressor-like DNA-binding domains"/>
    <property type="match status" value="1"/>
</dbReference>
<sequence>MPTQPLGGAPPVGNHGGMAGRAELGEFLRQCRADTTPEAVGLTGHAGQTGRRVRGLRREEVAQLAGVSVDYYTRLEQGRHTSPSEAVLDALARVFQLDAAARAHLADLARPARRRAQPVPVQRVRPALQQMIASMTDHPAFIIGRRTDVLASNTLARALLTDWTRLPPRHRNYTRWVFLDPAARAAFVNWPAVAAEVVGTLRLYAGRFPDDPLLSELVGELTIKSAEFRTWWNAHRVHERTHGSKHMVHPAVGPITIRYEALALPGDDEQTLFIYTTDPGSASHDNLRLLALWATQQQPPAGAQVTRPLR</sequence>
<gene>
    <name evidence="2" type="ORF">Aau02nite_24560</name>
</gene>
<dbReference type="SMART" id="SM00530">
    <property type="entry name" value="HTH_XRE"/>
    <property type="match status" value="1"/>
</dbReference>
<dbReference type="AlphaFoldDB" id="A0A919VKL8"/>
<dbReference type="Pfam" id="PF17765">
    <property type="entry name" value="MLTR_LBD"/>
    <property type="match status" value="1"/>
</dbReference>
<organism evidence="2 3">
    <name type="scientific">Actinoplanes auranticolor</name>
    <dbReference type="NCBI Taxonomy" id="47988"/>
    <lineage>
        <taxon>Bacteria</taxon>
        <taxon>Bacillati</taxon>
        <taxon>Actinomycetota</taxon>
        <taxon>Actinomycetes</taxon>
        <taxon>Micromonosporales</taxon>
        <taxon>Micromonosporaceae</taxon>
        <taxon>Actinoplanes</taxon>
    </lineage>
</organism>
<dbReference type="Gene3D" id="3.30.450.180">
    <property type="match status" value="1"/>
</dbReference>
<dbReference type="PROSITE" id="PS50943">
    <property type="entry name" value="HTH_CROC1"/>
    <property type="match status" value="1"/>
</dbReference>
<dbReference type="InterPro" id="IPR010982">
    <property type="entry name" value="Lambda_DNA-bd_dom_sf"/>
</dbReference>
<dbReference type="PANTHER" id="PTHR35010:SF2">
    <property type="entry name" value="BLL4672 PROTEIN"/>
    <property type="match status" value="1"/>
</dbReference>
<dbReference type="Gene3D" id="1.10.260.40">
    <property type="entry name" value="lambda repressor-like DNA-binding domains"/>
    <property type="match status" value="1"/>
</dbReference>